<dbReference type="PROSITE" id="PS51007">
    <property type="entry name" value="CYTC"/>
    <property type="match status" value="1"/>
</dbReference>
<accession>A0ABS1JHB6</accession>
<evidence type="ECO:0000259" key="6">
    <source>
        <dbReference type="PROSITE" id="PS51007"/>
    </source>
</evidence>
<dbReference type="InterPro" id="IPR028082">
    <property type="entry name" value="Peripla_BP_I"/>
</dbReference>
<dbReference type="Gene3D" id="3.40.50.2300">
    <property type="match status" value="1"/>
</dbReference>
<dbReference type="EMBL" id="JAEQND010000001">
    <property type="protein sequence ID" value="MBL0423587.1"/>
    <property type="molecule type" value="Genomic_DNA"/>
</dbReference>
<dbReference type="Gene3D" id="1.10.760.10">
    <property type="entry name" value="Cytochrome c-like domain"/>
    <property type="match status" value="1"/>
</dbReference>
<gene>
    <name evidence="7" type="ORF">JI746_00600</name>
</gene>
<feature type="signal peptide" evidence="5">
    <location>
        <begin position="1"/>
        <end position="24"/>
    </location>
</feature>
<evidence type="ECO:0000256" key="2">
    <source>
        <dbReference type="ARBA" id="ARBA00022723"/>
    </source>
</evidence>
<dbReference type="SUPFAM" id="SSF53822">
    <property type="entry name" value="Periplasmic binding protein-like I"/>
    <property type="match status" value="1"/>
</dbReference>
<keyword evidence="2 4" id="KW-0479">Metal-binding</keyword>
<proteinExistence type="predicted"/>
<evidence type="ECO:0000256" key="3">
    <source>
        <dbReference type="ARBA" id="ARBA00023004"/>
    </source>
</evidence>
<name>A0ABS1JHB6_9BURK</name>
<evidence type="ECO:0000256" key="5">
    <source>
        <dbReference type="SAM" id="SignalP"/>
    </source>
</evidence>
<dbReference type="RefSeq" id="WP_201686837.1">
    <property type="nucleotide sequence ID" value="NZ_JAEQND010000001.1"/>
</dbReference>
<feature type="domain" description="Cytochrome c" evidence="6">
    <location>
        <begin position="47"/>
        <end position="163"/>
    </location>
</feature>
<keyword evidence="8" id="KW-1185">Reference proteome</keyword>
<dbReference type="InterPro" id="IPR036909">
    <property type="entry name" value="Cyt_c-like_dom_sf"/>
</dbReference>
<keyword evidence="1 4" id="KW-0349">Heme</keyword>
<sequence>MRRSLRAASLALMLSLAGAWGAPAAAAGAGKAPADLLAQGRALYLQGQRADGSPLVATRAGGLEVAGAGAACVNCHRRSGMGGAEGRSYIPPITADALFTAMPVGRGASAIGDGRPAYGEASLAHALRDGVDASGRPLDFLMPRYRLRDQEVRALQAYLRTLPQKPVAEGDPVHFATVVAPGVAPERSEAMLGVLQACFDEHNAGPKAEQGRHKLAPGMQQREGRKWQLHVWKLEGPQENWGAQLARRASEQPVFALVGGVGGAQWSPVHGFCEAAGVPCLFPHLEAAPDAPAGFYPLYLGQGAVLEAGLVARHVARQPRAAARVIQVLRAQDASAEAAAAALRQSLAEQGVASSDLRIAPSAALTPELLSQAQAQDTLVLWLRPEDLERLPSVAPAAAQVFVSATLAERDELPLPPAWKARTLMAYPFELPQQRGRRTAAMRQWLEERGLALADERVQGDAWVACKALRTAMLEAEDHLGRDYFIERVETNLERTTATGLYPRLALGIGQRFASKSGYLVRFEDGKGMVAVGERVAP</sequence>
<comment type="caution">
    <text evidence="7">The sequence shown here is derived from an EMBL/GenBank/DDBJ whole genome shotgun (WGS) entry which is preliminary data.</text>
</comment>
<evidence type="ECO:0000256" key="4">
    <source>
        <dbReference type="PROSITE-ProRule" id="PRU00433"/>
    </source>
</evidence>
<feature type="chain" id="PRO_5046816242" evidence="5">
    <location>
        <begin position="25"/>
        <end position="538"/>
    </location>
</feature>
<protein>
    <submittedName>
        <fullName evidence="7">C-type cytochrome</fullName>
    </submittedName>
</protein>
<dbReference type="InterPro" id="IPR009056">
    <property type="entry name" value="Cyt_c-like_dom"/>
</dbReference>
<keyword evidence="5" id="KW-0732">Signal</keyword>
<evidence type="ECO:0000313" key="8">
    <source>
        <dbReference type="Proteomes" id="UP000622707"/>
    </source>
</evidence>
<keyword evidence="3 4" id="KW-0408">Iron</keyword>
<dbReference type="Proteomes" id="UP000622707">
    <property type="component" value="Unassembled WGS sequence"/>
</dbReference>
<evidence type="ECO:0000256" key="1">
    <source>
        <dbReference type="ARBA" id="ARBA00022617"/>
    </source>
</evidence>
<dbReference type="Pfam" id="PF00034">
    <property type="entry name" value="Cytochrom_C"/>
    <property type="match status" value="1"/>
</dbReference>
<evidence type="ECO:0000313" key="7">
    <source>
        <dbReference type="EMBL" id="MBL0423587.1"/>
    </source>
</evidence>
<reference evidence="7 8" key="1">
    <citation type="journal article" date="2017" name="Int. J. Syst. Evol. Microbiol.">
        <title>Ramlibacter alkalitolerans sp. nov., alkali-tolerant bacterium isolated from soil of ginseng.</title>
        <authorList>
            <person name="Lee D.H."/>
            <person name="Cha C.J."/>
        </authorList>
    </citation>
    <scope>NUCLEOTIDE SEQUENCE [LARGE SCALE GENOMIC DNA]</scope>
    <source>
        <strain evidence="7 8">KACC 19305</strain>
    </source>
</reference>
<dbReference type="SUPFAM" id="SSF46626">
    <property type="entry name" value="Cytochrome c"/>
    <property type="match status" value="1"/>
</dbReference>
<organism evidence="7 8">
    <name type="scientific">Ramlibacter alkalitolerans</name>
    <dbReference type="NCBI Taxonomy" id="2039631"/>
    <lineage>
        <taxon>Bacteria</taxon>
        <taxon>Pseudomonadati</taxon>
        <taxon>Pseudomonadota</taxon>
        <taxon>Betaproteobacteria</taxon>
        <taxon>Burkholderiales</taxon>
        <taxon>Comamonadaceae</taxon>
        <taxon>Ramlibacter</taxon>
    </lineage>
</organism>